<keyword evidence="2" id="KW-0472">Membrane</keyword>
<organism evidence="3 4">
    <name type="scientific">Batillaria attramentaria</name>
    <dbReference type="NCBI Taxonomy" id="370345"/>
    <lineage>
        <taxon>Eukaryota</taxon>
        <taxon>Metazoa</taxon>
        <taxon>Spiralia</taxon>
        <taxon>Lophotrochozoa</taxon>
        <taxon>Mollusca</taxon>
        <taxon>Gastropoda</taxon>
        <taxon>Caenogastropoda</taxon>
        <taxon>Sorbeoconcha</taxon>
        <taxon>Cerithioidea</taxon>
        <taxon>Batillariidae</taxon>
        <taxon>Batillaria</taxon>
    </lineage>
</organism>
<dbReference type="EMBL" id="JACVVK020000648">
    <property type="protein sequence ID" value="KAK7460718.1"/>
    <property type="molecule type" value="Genomic_DNA"/>
</dbReference>
<evidence type="ECO:0000256" key="1">
    <source>
        <dbReference type="SAM" id="MobiDB-lite"/>
    </source>
</evidence>
<dbReference type="Proteomes" id="UP001519460">
    <property type="component" value="Unassembled WGS sequence"/>
</dbReference>
<feature type="transmembrane region" description="Helical" evidence="2">
    <location>
        <begin position="135"/>
        <end position="163"/>
    </location>
</feature>
<feature type="transmembrane region" description="Helical" evidence="2">
    <location>
        <begin position="61"/>
        <end position="81"/>
    </location>
</feature>
<proteinExistence type="predicted"/>
<feature type="compositionally biased region" description="Basic and acidic residues" evidence="1">
    <location>
        <begin position="180"/>
        <end position="191"/>
    </location>
</feature>
<accession>A0ABD0J5R5</accession>
<keyword evidence="4" id="KW-1185">Reference proteome</keyword>
<dbReference type="AlphaFoldDB" id="A0ABD0J5R5"/>
<protein>
    <submittedName>
        <fullName evidence="3">Uncharacterized protein</fullName>
    </submittedName>
</protein>
<keyword evidence="2" id="KW-1133">Transmembrane helix</keyword>
<comment type="caution">
    <text evidence="3">The sequence shown here is derived from an EMBL/GenBank/DDBJ whole genome shotgun (WGS) entry which is preliminary data.</text>
</comment>
<feature type="compositionally biased region" description="Polar residues" evidence="1">
    <location>
        <begin position="217"/>
        <end position="231"/>
    </location>
</feature>
<name>A0ABD0J5R5_9CAEN</name>
<evidence type="ECO:0000313" key="4">
    <source>
        <dbReference type="Proteomes" id="UP001519460"/>
    </source>
</evidence>
<evidence type="ECO:0000256" key="2">
    <source>
        <dbReference type="SAM" id="Phobius"/>
    </source>
</evidence>
<reference evidence="3 4" key="1">
    <citation type="journal article" date="2023" name="Sci. Data">
        <title>Genome assembly of the Korean intertidal mud-creeper Batillaria attramentaria.</title>
        <authorList>
            <person name="Patra A.K."/>
            <person name="Ho P.T."/>
            <person name="Jun S."/>
            <person name="Lee S.J."/>
            <person name="Kim Y."/>
            <person name="Won Y.J."/>
        </authorList>
    </citation>
    <scope>NUCLEOTIDE SEQUENCE [LARGE SCALE GENOMIC DNA]</scope>
    <source>
        <strain evidence="3">Wonlab-2016</strain>
    </source>
</reference>
<sequence length="270" mass="29676">MAIKQTNEEIRREVLEEDKKKDVNIYIAIPIGVIAAMSSIAAMTAVIMMRALEYFRADVPAYWLSCVPFIFPVVTGLYAAYKKQFGLLGVHFSVTALALLLGGFGYGLSVEPVFLNRKNCRQHDEDLTCDKESLAWIYLVSGALAAGLAILGLLLTICACYHASKRIAKRHRREEVQHLRDVEEKQKELRRMKAHSQTAGGSIRLTAPKQRPAANGIPQTGPVSQAVQPSRAQDKSSAPADASQRPNTNEAKSPDANTAAEKTENITTRL</sequence>
<feature type="transmembrane region" description="Helical" evidence="2">
    <location>
        <begin position="25"/>
        <end position="49"/>
    </location>
</feature>
<feature type="transmembrane region" description="Helical" evidence="2">
    <location>
        <begin position="88"/>
        <end position="108"/>
    </location>
</feature>
<feature type="region of interest" description="Disordered" evidence="1">
    <location>
        <begin position="180"/>
        <end position="270"/>
    </location>
</feature>
<evidence type="ECO:0000313" key="3">
    <source>
        <dbReference type="EMBL" id="KAK7460718.1"/>
    </source>
</evidence>
<keyword evidence="2" id="KW-0812">Transmembrane</keyword>
<gene>
    <name evidence="3" type="ORF">BaRGS_00038864</name>
</gene>